<protein>
    <submittedName>
        <fullName evidence="2">Uncharacterized protein</fullName>
    </submittedName>
</protein>
<feature type="compositionally biased region" description="Polar residues" evidence="1">
    <location>
        <begin position="62"/>
        <end position="73"/>
    </location>
</feature>
<keyword evidence="3" id="KW-1185">Reference proteome</keyword>
<reference evidence="2 3" key="1">
    <citation type="journal article" date="2013" name="Genome Biol.">
        <title>The genome sequence of the most widely cultivated cacao type and its use to identify candidate genes regulating pod color.</title>
        <authorList>
            <person name="Motamayor J.C."/>
            <person name="Mockaitis K."/>
            <person name="Schmutz J."/>
            <person name="Haiminen N."/>
            <person name="Iii D.L."/>
            <person name="Cornejo O."/>
            <person name="Findley S.D."/>
            <person name="Zheng P."/>
            <person name="Utro F."/>
            <person name="Royaert S."/>
            <person name="Saski C."/>
            <person name="Jenkins J."/>
            <person name="Podicheti R."/>
            <person name="Zhao M."/>
            <person name="Scheffler B.E."/>
            <person name="Stack J.C."/>
            <person name="Feltus F.A."/>
            <person name="Mustiga G.M."/>
            <person name="Amores F."/>
            <person name="Phillips W."/>
            <person name="Marelli J.P."/>
            <person name="May G.D."/>
            <person name="Shapiro H."/>
            <person name="Ma J."/>
            <person name="Bustamante C.D."/>
            <person name="Schnell R.J."/>
            <person name="Main D."/>
            <person name="Gilbert D."/>
            <person name="Parida L."/>
            <person name="Kuhn D.N."/>
        </authorList>
    </citation>
    <scope>NUCLEOTIDE SEQUENCE [LARGE SCALE GENOMIC DNA]</scope>
    <source>
        <strain evidence="3">cv. Matina 1-6</strain>
    </source>
</reference>
<dbReference type="HOGENOM" id="CLU_2188744_0_0_1"/>
<evidence type="ECO:0000313" key="3">
    <source>
        <dbReference type="Proteomes" id="UP000026915"/>
    </source>
</evidence>
<dbReference type="AlphaFoldDB" id="A0A061FXE6"/>
<feature type="region of interest" description="Disordered" evidence="1">
    <location>
        <begin position="1"/>
        <end position="73"/>
    </location>
</feature>
<name>A0A061FXE6_THECC</name>
<organism evidence="2 3">
    <name type="scientific">Theobroma cacao</name>
    <name type="common">Cacao</name>
    <name type="synonym">Cocoa</name>
    <dbReference type="NCBI Taxonomy" id="3641"/>
    <lineage>
        <taxon>Eukaryota</taxon>
        <taxon>Viridiplantae</taxon>
        <taxon>Streptophyta</taxon>
        <taxon>Embryophyta</taxon>
        <taxon>Tracheophyta</taxon>
        <taxon>Spermatophyta</taxon>
        <taxon>Magnoliopsida</taxon>
        <taxon>eudicotyledons</taxon>
        <taxon>Gunneridae</taxon>
        <taxon>Pentapetalae</taxon>
        <taxon>rosids</taxon>
        <taxon>malvids</taxon>
        <taxon>Malvales</taxon>
        <taxon>Malvaceae</taxon>
        <taxon>Byttnerioideae</taxon>
        <taxon>Theobroma</taxon>
    </lineage>
</organism>
<evidence type="ECO:0000313" key="2">
    <source>
        <dbReference type="EMBL" id="EOY22165.1"/>
    </source>
</evidence>
<dbReference type="EMBL" id="CM001881">
    <property type="protein sequence ID" value="EOY22165.1"/>
    <property type="molecule type" value="Genomic_DNA"/>
</dbReference>
<dbReference type="Gramene" id="EOY22165">
    <property type="protein sequence ID" value="EOY22165"/>
    <property type="gene ID" value="TCM_014382"/>
</dbReference>
<sequence>MSRGDSDSDISQSVSEGPTDFTAESRWCPELNNLEGDPFRVPTNWAPSDLGTKVKIRESPSDSETNESVDSNDINEGMRNFLLKGIEKYAKGRKKMRIFGDTYRGRYKV</sequence>
<evidence type="ECO:0000256" key="1">
    <source>
        <dbReference type="SAM" id="MobiDB-lite"/>
    </source>
</evidence>
<proteinExistence type="predicted"/>
<dbReference type="InParanoid" id="A0A061FXE6"/>
<gene>
    <name evidence="2" type="ORF">TCM_014382</name>
</gene>
<accession>A0A061FXE6</accession>
<dbReference type="Proteomes" id="UP000026915">
    <property type="component" value="Chromosome 3"/>
</dbReference>